<dbReference type="Pfam" id="PF05954">
    <property type="entry name" value="Phage_GPD"/>
    <property type="match status" value="1"/>
</dbReference>
<dbReference type="Gene3D" id="2.40.50.230">
    <property type="entry name" value="Gp5 N-terminal domain"/>
    <property type="match status" value="1"/>
</dbReference>
<gene>
    <name evidence="2" type="ORF">GJR97_05925</name>
</gene>
<dbReference type="InterPro" id="IPR037026">
    <property type="entry name" value="Vgr_OB-fold_dom_sf"/>
</dbReference>
<dbReference type="SUPFAM" id="SSF69255">
    <property type="entry name" value="gp5 N-terminal domain-like"/>
    <property type="match status" value="1"/>
</dbReference>
<dbReference type="NCBIfam" id="NF033848">
    <property type="entry name" value="VgrG_rel"/>
    <property type="match status" value="1"/>
</dbReference>
<dbReference type="Gene3D" id="2.30.110.50">
    <property type="match status" value="1"/>
</dbReference>
<dbReference type="InterPro" id="IPR047702">
    <property type="entry name" value="VgrG-rel"/>
</dbReference>
<proteinExistence type="predicted"/>
<dbReference type="AlphaFoldDB" id="A0A6L5QZR6"/>
<reference evidence="2 3" key="1">
    <citation type="submission" date="2019-11" db="EMBL/GenBank/DDBJ databases">
        <title>Agromyces kandeliae sp. nov., isolated from mangrove soil.</title>
        <authorList>
            <person name="Wang R."/>
        </authorList>
    </citation>
    <scope>NUCLEOTIDE SEQUENCE [LARGE SCALE GENOMIC DNA]</scope>
    <source>
        <strain evidence="2 3">Q22</strain>
    </source>
</reference>
<dbReference type="EMBL" id="WKJD01000009">
    <property type="protein sequence ID" value="MRX43262.1"/>
    <property type="molecule type" value="Genomic_DNA"/>
</dbReference>
<comment type="caution">
    <text evidence="2">The sequence shown here is derived from an EMBL/GenBank/DDBJ whole genome shotgun (WGS) entry which is preliminary data.</text>
</comment>
<name>A0A6L5QZR6_9MICO</name>
<feature type="domain" description="Gp5/Type VI secretion system Vgr protein OB-fold" evidence="1">
    <location>
        <begin position="382"/>
        <end position="457"/>
    </location>
</feature>
<evidence type="ECO:0000313" key="3">
    <source>
        <dbReference type="Proteomes" id="UP000476511"/>
    </source>
</evidence>
<evidence type="ECO:0000313" key="2">
    <source>
        <dbReference type="EMBL" id="MRX43262.1"/>
    </source>
</evidence>
<dbReference type="SUPFAM" id="SSF69279">
    <property type="entry name" value="Phage tail proteins"/>
    <property type="match status" value="1"/>
</dbReference>
<dbReference type="Gene3D" id="3.55.50.10">
    <property type="entry name" value="Baseplate protein-like domains"/>
    <property type="match status" value="1"/>
</dbReference>
<protein>
    <submittedName>
        <fullName evidence="2">VgrG-related protein</fullName>
    </submittedName>
</protein>
<dbReference type="Gene3D" id="4.10.220.110">
    <property type="match status" value="1"/>
</dbReference>
<accession>A0A6L5QZR6</accession>
<evidence type="ECO:0000259" key="1">
    <source>
        <dbReference type="Pfam" id="PF04717"/>
    </source>
</evidence>
<dbReference type="SUPFAM" id="SSF69349">
    <property type="entry name" value="Phage fibre proteins"/>
    <property type="match status" value="1"/>
</dbReference>
<keyword evidence="3" id="KW-1185">Reference proteome</keyword>
<dbReference type="RefSeq" id="WP_154345582.1">
    <property type="nucleotide sequence ID" value="NZ_WKJD01000009.1"/>
</dbReference>
<dbReference type="InterPro" id="IPR006531">
    <property type="entry name" value="Gp5/Vgr_OB"/>
</dbReference>
<organism evidence="2 3">
    <name type="scientific">Agromyces kandeliae</name>
    <dbReference type="NCBI Taxonomy" id="2666141"/>
    <lineage>
        <taxon>Bacteria</taxon>
        <taxon>Bacillati</taxon>
        <taxon>Actinomycetota</taxon>
        <taxon>Actinomycetes</taxon>
        <taxon>Micrococcales</taxon>
        <taxon>Microbacteriaceae</taxon>
        <taxon>Agromyces</taxon>
    </lineage>
</organism>
<dbReference type="Proteomes" id="UP000476511">
    <property type="component" value="Unassembled WGS sequence"/>
</dbReference>
<dbReference type="Pfam" id="PF04717">
    <property type="entry name" value="Phage_base_V"/>
    <property type="match status" value="1"/>
</dbReference>
<sequence>MPSSVDAYTSLVLVSVGGSTLPPEVSALLASSRVTDAANLPDSFELEFLDTAGTALAQGGFEIGAAVVISVSQNGAEGQRKLLEGEVTALDREDIGGELRTRVRGLDASHRLFRGRRIAAYVDMSTADIVRKVAERAGLRTGTISGPPTVRPHTTQDNVSDWVFLKRLADDSGCVFAVTEGRLDFGPPTAASTASDDSATAVDDPIVIEHGRNTIYLRSTITSAEQVPEVEVRGWDVAAKQKVVSTAPAKTESADLPTVDPVKVANVFSSPRYVSGAGTGSQQPQDRLAQSLSARIAGGFAEIEAQILGNPGIRSGTAVRLQGFGAPFDGRYVVTESRHEFTPEQGYTTSFTVSDASDRSLLGAGTRPDRGGASAMQGVVTALVSDVHGSGGAEEEGRVRLTFPILSDEYVSGWARVVQAGAGGDRGSMIMPEVGDEVLVAFEAGSFDRPVVLGGLYNGLDQPSGGWASAVESGSVVRRSFASRTGMVVEFLERPGEESVRISTNEGSQHVTLTQTAEKGIRIVAAGPVEVTAEGDATVTAGGDASVSGTKVEVAARSELTLSAPKVAIEGATSLDLSGAKVSLKGKASAELSSSGSTVVSGSLVKIN</sequence>